<dbReference type="Proteomes" id="UP000256599">
    <property type="component" value="Unassembled WGS sequence"/>
</dbReference>
<dbReference type="PANTHER" id="PTHR12526:SF638">
    <property type="entry name" value="SPORE COAT PROTEIN SA"/>
    <property type="match status" value="1"/>
</dbReference>
<proteinExistence type="predicted"/>
<dbReference type="AlphaFoldDB" id="A0A3D8I2H7"/>
<sequence length="126" mass="14072">DIWEKAGIVHYLGQVEDVREFIASACCVVLPSYREGAPRVLLEAMAMGKPIITTNAIGCKDLVLEGINGFSCKVKDTHSLAKAMRSMLELKEQEYTKMCLEARAFAKTHHNVAHIIEIYRHASLLI</sequence>
<keyword evidence="1" id="KW-0808">Transferase</keyword>
<comment type="caution">
    <text evidence="1">The sequence shown here is derived from an EMBL/GenBank/DDBJ whole genome shotgun (WGS) entry which is preliminary data.</text>
</comment>
<keyword evidence="2" id="KW-1185">Reference proteome</keyword>
<accession>A0A3D8I2H7</accession>
<dbReference type="Gene3D" id="3.40.50.2000">
    <property type="entry name" value="Glycogen Phosphorylase B"/>
    <property type="match status" value="1"/>
</dbReference>
<dbReference type="SUPFAM" id="SSF53756">
    <property type="entry name" value="UDP-Glycosyltransferase/glycogen phosphorylase"/>
    <property type="match status" value="1"/>
</dbReference>
<reference evidence="1 2" key="1">
    <citation type="submission" date="2018-04" db="EMBL/GenBank/DDBJ databases">
        <title>Novel Campyloabacter and Helicobacter Species and Strains.</title>
        <authorList>
            <person name="Mannion A.J."/>
            <person name="Shen Z."/>
            <person name="Fox J.G."/>
        </authorList>
    </citation>
    <scope>NUCLEOTIDE SEQUENCE [LARGE SCALE GENOMIC DNA]</scope>
    <source>
        <strain evidence="1 2">MIT 98-6070</strain>
    </source>
</reference>
<dbReference type="RefSeq" id="WP_115511856.1">
    <property type="nucleotide sequence ID" value="NZ_NXLR01000015.1"/>
</dbReference>
<feature type="non-terminal residue" evidence="1">
    <location>
        <position position="1"/>
    </location>
</feature>
<dbReference type="Pfam" id="PF13692">
    <property type="entry name" value="Glyco_trans_1_4"/>
    <property type="match status" value="1"/>
</dbReference>
<evidence type="ECO:0000313" key="1">
    <source>
        <dbReference type="EMBL" id="RDU59285.1"/>
    </source>
</evidence>
<dbReference type="PANTHER" id="PTHR12526">
    <property type="entry name" value="GLYCOSYLTRANSFERASE"/>
    <property type="match status" value="1"/>
</dbReference>
<protein>
    <submittedName>
        <fullName evidence="1">Glycosyltransferase family 1 protein</fullName>
    </submittedName>
</protein>
<organism evidence="1 2">
    <name type="scientific">Helicobacter marmotae</name>
    <dbReference type="NCBI Taxonomy" id="152490"/>
    <lineage>
        <taxon>Bacteria</taxon>
        <taxon>Pseudomonadati</taxon>
        <taxon>Campylobacterota</taxon>
        <taxon>Epsilonproteobacteria</taxon>
        <taxon>Campylobacterales</taxon>
        <taxon>Helicobacteraceae</taxon>
        <taxon>Helicobacter</taxon>
    </lineage>
</organism>
<gene>
    <name evidence="1" type="ORF">CQA63_07515</name>
</gene>
<dbReference type="GO" id="GO:0016757">
    <property type="term" value="F:glycosyltransferase activity"/>
    <property type="evidence" value="ECO:0007669"/>
    <property type="project" value="TreeGrafter"/>
</dbReference>
<dbReference type="EMBL" id="NXLR01000015">
    <property type="protein sequence ID" value="RDU59285.1"/>
    <property type="molecule type" value="Genomic_DNA"/>
</dbReference>
<name>A0A3D8I2H7_9HELI</name>
<evidence type="ECO:0000313" key="2">
    <source>
        <dbReference type="Proteomes" id="UP000256599"/>
    </source>
</evidence>